<evidence type="ECO:0000313" key="1">
    <source>
        <dbReference type="EMBL" id="OUM49116.1"/>
    </source>
</evidence>
<reference evidence="1 2" key="1">
    <citation type="submission" date="2017-02" db="EMBL/GenBank/DDBJ databases">
        <title>Bacillus pseudomycoides isolate FSL K6-0042.</title>
        <authorList>
            <person name="Kovac J."/>
        </authorList>
    </citation>
    <scope>NUCLEOTIDE SEQUENCE [LARGE SCALE GENOMIC DNA]</scope>
    <source>
        <strain evidence="1 2">FSL K6-0042</strain>
    </source>
</reference>
<proteinExistence type="predicted"/>
<evidence type="ECO:0000313" key="2">
    <source>
        <dbReference type="Proteomes" id="UP000195321"/>
    </source>
</evidence>
<dbReference type="Proteomes" id="UP000195321">
    <property type="component" value="Unassembled WGS sequence"/>
</dbReference>
<name>A0A1Y3MGD2_9BACI</name>
<dbReference type="EMBL" id="MWPX01000008">
    <property type="protein sequence ID" value="OUM49116.1"/>
    <property type="molecule type" value="Genomic_DNA"/>
</dbReference>
<evidence type="ECO:0008006" key="3">
    <source>
        <dbReference type="Google" id="ProtNLM"/>
    </source>
</evidence>
<sequence>MRKGNSQFAFKIFLLTNCLFIIYLYVSFMFNLYIPYIDLLLFVGFIWSFVEAREGEDGIYRRITLFGTVFILIVYMTIMHDAWKYGVVIM</sequence>
<dbReference type="RefSeq" id="WP_016113195.1">
    <property type="nucleotide sequence ID" value="NZ_JARHXM010000036.1"/>
</dbReference>
<comment type="caution">
    <text evidence="1">The sequence shown here is derived from an EMBL/GenBank/DDBJ whole genome shotgun (WGS) entry which is preliminary data.</text>
</comment>
<gene>
    <name evidence="1" type="ORF">BW425_09935</name>
</gene>
<dbReference type="AlphaFoldDB" id="A0A1Y3MGD2"/>
<protein>
    <recommendedName>
        <fullName evidence="3">Group-specific protein</fullName>
    </recommendedName>
</protein>
<accession>A0A1Y3MGD2</accession>
<organism evidence="1 2">
    <name type="scientific">Bacillus pseudomycoides</name>
    <dbReference type="NCBI Taxonomy" id="64104"/>
    <lineage>
        <taxon>Bacteria</taxon>
        <taxon>Bacillati</taxon>
        <taxon>Bacillota</taxon>
        <taxon>Bacilli</taxon>
        <taxon>Bacillales</taxon>
        <taxon>Bacillaceae</taxon>
        <taxon>Bacillus</taxon>
        <taxon>Bacillus cereus group</taxon>
    </lineage>
</organism>